<reference evidence="8" key="1">
    <citation type="submission" date="2025-08" db="UniProtKB">
        <authorList>
            <consortium name="Ensembl"/>
        </authorList>
    </citation>
    <scope>IDENTIFICATION</scope>
</reference>
<accession>A0A3Q0T8G6</accession>
<proteinExistence type="predicted"/>
<keyword evidence="3 6" id="KW-0732">Signal</keyword>
<name>A0A3Q0T8G6_AMPCI</name>
<dbReference type="InterPro" id="IPR035976">
    <property type="entry name" value="Sushi/SCR/CCP_sf"/>
</dbReference>
<feature type="signal peptide" evidence="6">
    <location>
        <begin position="1"/>
        <end position="23"/>
    </location>
</feature>
<evidence type="ECO:0000256" key="6">
    <source>
        <dbReference type="SAM" id="SignalP"/>
    </source>
</evidence>
<evidence type="ECO:0000256" key="4">
    <source>
        <dbReference type="ARBA" id="ARBA00023157"/>
    </source>
</evidence>
<dbReference type="PANTHER" id="PTHR45785:SF2">
    <property type="entry name" value="COMPLEMENT FACTOR H-RELATED"/>
    <property type="match status" value="1"/>
</dbReference>
<dbReference type="PANTHER" id="PTHR45785">
    <property type="entry name" value="COMPLEMENT FACTOR H-RELATED"/>
    <property type="match status" value="1"/>
</dbReference>
<dbReference type="SUPFAM" id="SSF57535">
    <property type="entry name" value="Complement control module/SCR domain"/>
    <property type="match status" value="3"/>
</dbReference>
<dbReference type="Proteomes" id="UP000261340">
    <property type="component" value="Unplaced"/>
</dbReference>
<protein>
    <recommendedName>
        <fullName evidence="7">Sushi domain-containing protein</fullName>
    </recommendedName>
</protein>
<comment type="subcellular location">
    <subcellularLocation>
        <location evidence="1">Virion</location>
    </subcellularLocation>
</comment>
<feature type="domain" description="Sushi" evidence="7">
    <location>
        <begin position="20"/>
        <end position="79"/>
    </location>
</feature>
<dbReference type="Gene3D" id="2.10.70.10">
    <property type="entry name" value="Complement Module, domain 1"/>
    <property type="match status" value="3"/>
</dbReference>
<sequence>LSHQLNLWLLLSSFSNFLEVTCSRPRDRCLLHWGGSWFHQKKLGDTVRYGCRSGYKRTDRATWATCTRDGWEPNPLCQEIPLCGRPPALEDGDVKNTTKERYNHSETIEYMCQSYYTMEGEPYRTCYNGKWTGQMRCLNPCVANEDEMRQHNITFKSNDYDKYLVHDEIIEFKCANGLPVGKVAMRQRCNSGVIVLPTCREDLS</sequence>
<dbReference type="SMART" id="SM00032">
    <property type="entry name" value="CCP"/>
    <property type="match status" value="2"/>
</dbReference>
<evidence type="ECO:0000259" key="7">
    <source>
        <dbReference type="PROSITE" id="PS50923"/>
    </source>
</evidence>
<evidence type="ECO:0000256" key="3">
    <source>
        <dbReference type="ARBA" id="ARBA00022729"/>
    </source>
</evidence>
<dbReference type="Ensembl" id="ENSACIT00000031147.1">
    <property type="protein sequence ID" value="ENSACIP00000030355.1"/>
    <property type="gene ID" value="ENSACIG00000023493.1"/>
</dbReference>
<organism evidence="8 9">
    <name type="scientific">Amphilophus citrinellus</name>
    <name type="common">Midas cichlid</name>
    <name type="synonym">Cichlasoma citrinellum</name>
    <dbReference type="NCBI Taxonomy" id="61819"/>
    <lineage>
        <taxon>Eukaryota</taxon>
        <taxon>Metazoa</taxon>
        <taxon>Chordata</taxon>
        <taxon>Craniata</taxon>
        <taxon>Vertebrata</taxon>
        <taxon>Euteleostomi</taxon>
        <taxon>Actinopterygii</taxon>
        <taxon>Neopterygii</taxon>
        <taxon>Teleostei</taxon>
        <taxon>Neoteleostei</taxon>
        <taxon>Acanthomorphata</taxon>
        <taxon>Ovalentaria</taxon>
        <taxon>Cichlomorphae</taxon>
        <taxon>Cichliformes</taxon>
        <taxon>Cichlidae</taxon>
        <taxon>New World cichlids</taxon>
        <taxon>Cichlasomatinae</taxon>
        <taxon>Heroini</taxon>
        <taxon>Amphilophus</taxon>
    </lineage>
</organism>
<comment type="caution">
    <text evidence="5">Lacks conserved residue(s) required for the propagation of feature annotation.</text>
</comment>
<evidence type="ECO:0000313" key="8">
    <source>
        <dbReference type="Ensembl" id="ENSACIP00000030355.1"/>
    </source>
</evidence>
<reference evidence="8" key="2">
    <citation type="submission" date="2025-09" db="UniProtKB">
        <authorList>
            <consortium name="Ensembl"/>
        </authorList>
    </citation>
    <scope>IDENTIFICATION</scope>
</reference>
<dbReference type="InterPro" id="IPR051503">
    <property type="entry name" value="ComplSys_Reg/VirEntry_Med"/>
</dbReference>
<evidence type="ECO:0000256" key="2">
    <source>
        <dbReference type="ARBA" id="ARBA00022659"/>
    </source>
</evidence>
<dbReference type="GeneTree" id="ENSGT00940000174597"/>
<evidence type="ECO:0000256" key="1">
    <source>
        <dbReference type="ARBA" id="ARBA00004328"/>
    </source>
</evidence>
<keyword evidence="2 5" id="KW-0768">Sushi</keyword>
<feature type="chain" id="PRO_5018546004" description="Sushi domain-containing protein" evidence="6">
    <location>
        <begin position="24"/>
        <end position="204"/>
    </location>
</feature>
<dbReference type="CDD" id="cd00033">
    <property type="entry name" value="CCP"/>
    <property type="match status" value="1"/>
</dbReference>
<dbReference type="STRING" id="61819.ENSACIP00000030355"/>
<keyword evidence="4 5" id="KW-1015">Disulfide bond</keyword>
<evidence type="ECO:0000313" key="9">
    <source>
        <dbReference type="Proteomes" id="UP000261340"/>
    </source>
</evidence>
<evidence type="ECO:0000256" key="5">
    <source>
        <dbReference type="PROSITE-ProRule" id="PRU00302"/>
    </source>
</evidence>
<dbReference type="AlphaFoldDB" id="A0A3Q0T8G6"/>
<dbReference type="InterPro" id="IPR000436">
    <property type="entry name" value="Sushi_SCR_CCP_dom"/>
</dbReference>
<dbReference type="Pfam" id="PF00084">
    <property type="entry name" value="Sushi"/>
    <property type="match status" value="2"/>
</dbReference>
<feature type="domain" description="Sushi" evidence="7">
    <location>
        <begin position="81"/>
        <end position="139"/>
    </location>
</feature>
<dbReference type="OMA" id="MGIHNIR"/>
<dbReference type="PROSITE" id="PS50923">
    <property type="entry name" value="SUSHI"/>
    <property type="match status" value="2"/>
</dbReference>
<feature type="disulfide bond" evidence="5">
    <location>
        <begin position="83"/>
        <end position="126"/>
    </location>
</feature>
<keyword evidence="9" id="KW-1185">Reference proteome</keyword>